<evidence type="ECO:0000313" key="2">
    <source>
        <dbReference type="Proteomes" id="UP001162501"/>
    </source>
</evidence>
<organism evidence="1 2">
    <name type="scientific">Rangifer tarandus platyrhynchus</name>
    <name type="common">Svalbard reindeer</name>
    <dbReference type="NCBI Taxonomy" id="3082113"/>
    <lineage>
        <taxon>Eukaryota</taxon>
        <taxon>Metazoa</taxon>
        <taxon>Chordata</taxon>
        <taxon>Craniata</taxon>
        <taxon>Vertebrata</taxon>
        <taxon>Euteleostomi</taxon>
        <taxon>Mammalia</taxon>
        <taxon>Eutheria</taxon>
        <taxon>Laurasiatheria</taxon>
        <taxon>Artiodactyla</taxon>
        <taxon>Ruminantia</taxon>
        <taxon>Pecora</taxon>
        <taxon>Cervidae</taxon>
        <taxon>Odocoileinae</taxon>
        <taxon>Rangifer</taxon>
    </lineage>
</organism>
<dbReference type="EMBL" id="OX596088">
    <property type="protein sequence ID" value="CAN0515303.1"/>
    <property type="molecule type" value="Genomic_DNA"/>
</dbReference>
<gene>
    <name evidence="1" type="ORF">MRATA1EN22A_LOCUS23419</name>
</gene>
<sequence>MGAAAVTPLSEQDRGSQLAVAIPAPPAALVSSSREPRQCCPTQQGWWECWRALAQGRGSHHGLSWDRLARRCSVQAWCPERSQPLLASLPAAPHPPPELWAPLPCRPAPPLPTRLRGRP</sequence>
<dbReference type="Proteomes" id="UP001162501">
    <property type="component" value="Chromosome 4"/>
</dbReference>
<reference evidence="1" key="2">
    <citation type="submission" date="2025-03" db="EMBL/GenBank/DDBJ databases">
        <authorList>
            <consortium name="ELIXIR-Norway"/>
            <consortium name="Elixir Norway"/>
        </authorList>
    </citation>
    <scope>NUCLEOTIDE SEQUENCE</scope>
</reference>
<name>A0AC59ZUX3_RANTA</name>
<reference evidence="1" key="1">
    <citation type="submission" date="2023-05" db="EMBL/GenBank/DDBJ databases">
        <authorList>
            <consortium name="ELIXIR-Norway"/>
        </authorList>
    </citation>
    <scope>NUCLEOTIDE SEQUENCE</scope>
</reference>
<accession>A0AC59ZUX3</accession>
<protein>
    <submittedName>
        <fullName evidence="1">Uncharacterized protein</fullName>
    </submittedName>
</protein>
<evidence type="ECO:0000313" key="1">
    <source>
        <dbReference type="EMBL" id="CAN0515303.1"/>
    </source>
</evidence>
<proteinExistence type="predicted"/>